<dbReference type="PROSITE" id="PS00028">
    <property type="entry name" value="ZINC_FINGER_C2H2_1"/>
    <property type="match status" value="5"/>
</dbReference>
<evidence type="ECO:0000256" key="1">
    <source>
        <dbReference type="ARBA" id="ARBA00004123"/>
    </source>
</evidence>
<dbReference type="PANTHER" id="PTHR24379">
    <property type="entry name" value="KRAB AND ZINC FINGER DOMAIN-CONTAINING"/>
    <property type="match status" value="1"/>
</dbReference>
<protein>
    <submittedName>
        <fullName evidence="9">Putative c2h2-type zn-finger protein</fullName>
    </submittedName>
</protein>
<evidence type="ECO:0000256" key="5">
    <source>
        <dbReference type="ARBA" id="ARBA00022833"/>
    </source>
</evidence>
<dbReference type="EMBL" id="GFDL01012997">
    <property type="protein sequence ID" value="JAV22048.1"/>
    <property type="molecule type" value="Transcribed_RNA"/>
</dbReference>
<dbReference type="InterPro" id="IPR013087">
    <property type="entry name" value="Znf_C2H2_type"/>
</dbReference>
<dbReference type="SMART" id="SM00355">
    <property type="entry name" value="ZnF_C2H2"/>
    <property type="match status" value="6"/>
</dbReference>
<evidence type="ECO:0000256" key="2">
    <source>
        <dbReference type="ARBA" id="ARBA00022723"/>
    </source>
</evidence>
<keyword evidence="4 7" id="KW-0863">Zinc-finger</keyword>
<dbReference type="InterPro" id="IPR036236">
    <property type="entry name" value="Znf_C2H2_sf"/>
</dbReference>
<dbReference type="InterPro" id="IPR012934">
    <property type="entry name" value="Znf_AD"/>
</dbReference>
<dbReference type="GO" id="GO:0000977">
    <property type="term" value="F:RNA polymerase II transcription regulatory region sequence-specific DNA binding"/>
    <property type="evidence" value="ECO:0007669"/>
    <property type="project" value="TreeGrafter"/>
</dbReference>
<evidence type="ECO:0000256" key="4">
    <source>
        <dbReference type="ARBA" id="ARBA00022771"/>
    </source>
</evidence>
<dbReference type="SUPFAM" id="SSF57667">
    <property type="entry name" value="beta-beta-alpha zinc fingers"/>
    <property type="match status" value="3"/>
</dbReference>
<dbReference type="PROSITE" id="PS50157">
    <property type="entry name" value="ZINC_FINGER_C2H2_2"/>
    <property type="match status" value="5"/>
</dbReference>
<comment type="subcellular location">
    <subcellularLocation>
        <location evidence="1">Nucleus</location>
    </subcellularLocation>
</comment>
<dbReference type="Gene3D" id="3.30.160.60">
    <property type="entry name" value="Classic Zinc Finger"/>
    <property type="match status" value="4"/>
</dbReference>
<dbReference type="GO" id="GO:0005634">
    <property type="term" value="C:nucleus"/>
    <property type="evidence" value="ECO:0007669"/>
    <property type="project" value="UniProtKB-SubCell"/>
</dbReference>
<evidence type="ECO:0000256" key="7">
    <source>
        <dbReference type="PROSITE-ProRule" id="PRU00042"/>
    </source>
</evidence>
<dbReference type="SMART" id="SM00868">
    <property type="entry name" value="zf-AD"/>
    <property type="match status" value="1"/>
</dbReference>
<dbReference type="AlphaFoldDB" id="A0A1Q3F3H3"/>
<reference evidence="9" key="1">
    <citation type="submission" date="2017-01" db="EMBL/GenBank/DDBJ databases">
        <title>A deep insight into the sialotranscriptome of adult male and female Cluex tarsalis mosquitoes.</title>
        <authorList>
            <person name="Ribeiro J.M."/>
            <person name="Moreira F."/>
            <person name="Bernard K.A."/>
            <person name="Calvo E."/>
        </authorList>
    </citation>
    <scope>NUCLEOTIDE SEQUENCE</scope>
    <source>
        <strain evidence="9">Kern County</strain>
        <tissue evidence="9">Salivary glands</tissue>
    </source>
</reference>
<accession>A0A1Q3F3H3</accession>
<dbReference type="GO" id="GO:0008270">
    <property type="term" value="F:zinc ion binding"/>
    <property type="evidence" value="ECO:0007669"/>
    <property type="project" value="UniProtKB-KW"/>
</dbReference>
<dbReference type="GO" id="GO:0000981">
    <property type="term" value="F:DNA-binding transcription factor activity, RNA polymerase II-specific"/>
    <property type="evidence" value="ECO:0007669"/>
    <property type="project" value="TreeGrafter"/>
</dbReference>
<organism evidence="9">
    <name type="scientific">Culex tarsalis</name>
    <name type="common">Encephalitis mosquito</name>
    <dbReference type="NCBI Taxonomy" id="7177"/>
    <lineage>
        <taxon>Eukaryota</taxon>
        <taxon>Metazoa</taxon>
        <taxon>Ecdysozoa</taxon>
        <taxon>Arthropoda</taxon>
        <taxon>Hexapoda</taxon>
        <taxon>Insecta</taxon>
        <taxon>Pterygota</taxon>
        <taxon>Neoptera</taxon>
        <taxon>Endopterygota</taxon>
        <taxon>Diptera</taxon>
        <taxon>Nematocera</taxon>
        <taxon>Culicoidea</taxon>
        <taxon>Culicidae</taxon>
        <taxon>Culicinae</taxon>
        <taxon>Culicini</taxon>
        <taxon>Culex</taxon>
        <taxon>Culex</taxon>
    </lineage>
</organism>
<feature type="domain" description="C2H2-type" evidence="8">
    <location>
        <begin position="294"/>
        <end position="322"/>
    </location>
</feature>
<dbReference type="PANTHER" id="PTHR24379:SF127">
    <property type="entry name" value="BLOODY FINGERS-RELATED"/>
    <property type="match status" value="1"/>
</dbReference>
<keyword evidence="2" id="KW-0479">Metal-binding</keyword>
<dbReference type="Pfam" id="PF00096">
    <property type="entry name" value="zf-C2H2"/>
    <property type="match status" value="2"/>
</dbReference>
<keyword evidence="6" id="KW-0539">Nucleus</keyword>
<proteinExistence type="predicted"/>
<feature type="domain" description="C2H2-type" evidence="8">
    <location>
        <begin position="237"/>
        <end position="265"/>
    </location>
</feature>
<evidence type="ECO:0000256" key="3">
    <source>
        <dbReference type="ARBA" id="ARBA00022737"/>
    </source>
</evidence>
<name>A0A1Q3F3H3_CULTA</name>
<keyword evidence="3" id="KW-0677">Repeat</keyword>
<feature type="domain" description="C2H2-type" evidence="8">
    <location>
        <begin position="182"/>
        <end position="210"/>
    </location>
</feature>
<evidence type="ECO:0000256" key="6">
    <source>
        <dbReference type="ARBA" id="ARBA00023242"/>
    </source>
</evidence>
<feature type="domain" description="C2H2-type" evidence="8">
    <location>
        <begin position="209"/>
        <end position="237"/>
    </location>
</feature>
<sequence>MSVKCRICDTEIDPNRVLKNRFFREMYQDVICKWVNIKTISKKSLCQACMGTVVDFYKFKQLSRGNISKVDASEDGDPAASPDMLQSLLDGCKESVELSAEVLQVLDPNGSHEDQVGRNVPPKRVCQRKTEEEKAMRPEEYKTYYYRKMRSKYEQVCSICGKKIEKKRIEGHINGHLGLEPFPCPHCSMPFNCRVNLASHIRRMHTVQNPCEKCGKIINGNIQLKRHMQEVHSDKAVSCPICKVKFRQRSYLKIHMQNQHSDQRDYVCGVCGKAFARKFVLNVHLRTHTREELYRCEVCTEGFIHRRLYTIHMERHHPGHQPKTMKSDAQWKVKRTLMKKLYSVG</sequence>
<feature type="domain" description="C2H2-type" evidence="8">
    <location>
        <begin position="266"/>
        <end position="293"/>
    </location>
</feature>
<keyword evidence="5" id="KW-0862">Zinc</keyword>
<evidence type="ECO:0000259" key="8">
    <source>
        <dbReference type="PROSITE" id="PS50157"/>
    </source>
</evidence>
<dbReference type="FunFam" id="3.30.160.60:FF:000145">
    <property type="entry name" value="Zinc finger protein 574"/>
    <property type="match status" value="1"/>
</dbReference>
<evidence type="ECO:0000313" key="9">
    <source>
        <dbReference type="EMBL" id="JAV22048.1"/>
    </source>
</evidence>